<gene>
    <name evidence="1" type="ORF">EYC84_008418</name>
</gene>
<accession>A0A5M9JH52</accession>
<proteinExistence type="predicted"/>
<comment type="caution">
    <text evidence="1">The sequence shown here is derived from an EMBL/GenBank/DDBJ whole genome shotgun (WGS) entry which is preliminary data.</text>
</comment>
<dbReference type="EMBL" id="VICG01000010">
    <property type="protein sequence ID" value="KAA8567990.1"/>
    <property type="molecule type" value="Genomic_DNA"/>
</dbReference>
<dbReference type="AlphaFoldDB" id="A0A5M9JH52"/>
<evidence type="ECO:0000313" key="2">
    <source>
        <dbReference type="Proteomes" id="UP000322873"/>
    </source>
</evidence>
<dbReference type="Proteomes" id="UP000322873">
    <property type="component" value="Unassembled WGS sequence"/>
</dbReference>
<dbReference type="VEuPathDB" id="FungiDB:MFRU_041g00820"/>
<protein>
    <submittedName>
        <fullName evidence="1">Uncharacterized protein</fullName>
    </submittedName>
</protein>
<sequence length="78" mass="8677">MYNKIRALFDDDSVGYSSKLSSTVARVWGSMLDEVVVWGITKLMGDSFRLHSQALVGYEDDMETSDVSTPSHDLSRDG</sequence>
<organism evidence="1 2">
    <name type="scientific">Monilinia fructicola</name>
    <name type="common">Brown rot fungus</name>
    <name type="synonym">Ciboria fructicola</name>
    <dbReference type="NCBI Taxonomy" id="38448"/>
    <lineage>
        <taxon>Eukaryota</taxon>
        <taxon>Fungi</taxon>
        <taxon>Dikarya</taxon>
        <taxon>Ascomycota</taxon>
        <taxon>Pezizomycotina</taxon>
        <taxon>Leotiomycetes</taxon>
        <taxon>Helotiales</taxon>
        <taxon>Sclerotiniaceae</taxon>
        <taxon>Monilinia</taxon>
    </lineage>
</organism>
<name>A0A5M9JH52_MONFR</name>
<evidence type="ECO:0000313" key="1">
    <source>
        <dbReference type="EMBL" id="KAA8567990.1"/>
    </source>
</evidence>
<keyword evidence="2" id="KW-1185">Reference proteome</keyword>
<reference evidence="1 2" key="1">
    <citation type="submission" date="2019-06" db="EMBL/GenBank/DDBJ databases">
        <title>Genome Sequence of the Brown Rot Fungal Pathogen Monilinia fructicola.</title>
        <authorList>
            <person name="De Miccolis Angelini R.M."/>
            <person name="Landi L."/>
            <person name="Abate D."/>
            <person name="Pollastro S."/>
            <person name="Romanazzi G."/>
            <person name="Faretra F."/>
        </authorList>
    </citation>
    <scope>NUCLEOTIDE SEQUENCE [LARGE SCALE GENOMIC DNA]</scope>
    <source>
        <strain evidence="1 2">Mfrc123</strain>
    </source>
</reference>